<name>A0A0F9I1D6_9ZZZZ</name>
<evidence type="ECO:0000313" key="1">
    <source>
        <dbReference type="EMBL" id="KKL87655.1"/>
    </source>
</evidence>
<gene>
    <name evidence="1" type="ORF">LCGC14_1932600</name>
</gene>
<dbReference type="EMBL" id="LAZR01020778">
    <property type="protein sequence ID" value="KKL87655.1"/>
    <property type="molecule type" value="Genomic_DNA"/>
</dbReference>
<proteinExistence type="predicted"/>
<reference evidence="1" key="1">
    <citation type="journal article" date="2015" name="Nature">
        <title>Complex archaea that bridge the gap between prokaryotes and eukaryotes.</title>
        <authorList>
            <person name="Spang A."/>
            <person name="Saw J.H."/>
            <person name="Jorgensen S.L."/>
            <person name="Zaremba-Niedzwiedzka K."/>
            <person name="Martijn J."/>
            <person name="Lind A.E."/>
            <person name="van Eijk R."/>
            <person name="Schleper C."/>
            <person name="Guy L."/>
            <person name="Ettema T.J."/>
        </authorList>
    </citation>
    <scope>NUCLEOTIDE SEQUENCE</scope>
</reference>
<dbReference type="AlphaFoldDB" id="A0A0F9I1D6"/>
<comment type="caution">
    <text evidence="1">The sequence shown here is derived from an EMBL/GenBank/DDBJ whole genome shotgun (WGS) entry which is preliminary data.</text>
</comment>
<protein>
    <submittedName>
        <fullName evidence="1">Uncharacterized protein</fullName>
    </submittedName>
</protein>
<organism evidence="1">
    <name type="scientific">marine sediment metagenome</name>
    <dbReference type="NCBI Taxonomy" id="412755"/>
    <lineage>
        <taxon>unclassified sequences</taxon>
        <taxon>metagenomes</taxon>
        <taxon>ecological metagenomes</taxon>
    </lineage>
</organism>
<feature type="non-terminal residue" evidence="1">
    <location>
        <position position="42"/>
    </location>
</feature>
<accession>A0A0F9I1D6</accession>
<sequence length="42" mass="4527">MSISICTTENLYAGAIEVRGDCMICGRKNVPLKFGYVGVLCT</sequence>